<feature type="region of interest" description="Domain II" evidence="6">
    <location>
        <begin position="64"/>
        <end position="141"/>
    </location>
</feature>
<comment type="function">
    <text evidence="6">The RuvA-RuvB-RuvC complex processes Holliday junction (HJ) DNA during genetic recombination and DNA repair, while the RuvA-RuvB complex plays an important role in the rescue of blocked DNA replication forks via replication fork reversal (RFR). RuvA specifically binds to HJ cruciform DNA, conferring on it an open structure. The RuvB hexamer acts as an ATP-dependent pump, pulling dsDNA into and through the RuvAB complex. HJ branch migration allows RuvC to scan DNA until it finds its consensus sequence, where it cleaves and resolves the cruciform DNA.</text>
</comment>
<keyword evidence="9" id="KW-1185">Reference proteome</keyword>
<evidence type="ECO:0000256" key="5">
    <source>
        <dbReference type="ARBA" id="ARBA00023204"/>
    </source>
</evidence>
<keyword evidence="4 6" id="KW-0233">DNA recombination</keyword>
<evidence type="ECO:0000256" key="2">
    <source>
        <dbReference type="ARBA" id="ARBA00022763"/>
    </source>
</evidence>
<accession>A0A8J7QDN5</accession>
<keyword evidence="2 6" id="KW-0227">DNA damage</keyword>
<dbReference type="GO" id="GO:0000400">
    <property type="term" value="F:four-way junction DNA binding"/>
    <property type="evidence" value="ECO:0007669"/>
    <property type="project" value="UniProtKB-UniRule"/>
</dbReference>
<comment type="subcellular location">
    <subcellularLocation>
        <location evidence="6">Cytoplasm</location>
    </subcellularLocation>
</comment>
<feature type="domain" description="Helix-hairpin-helix DNA-binding motif class 1" evidence="7">
    <location>
        <begin position="72"/>
        <end position="91"/>
    </location>
</feature>
<keyword evidence="1 6" id="KW-0963">Cytoplasm</keyword>
<gene>
    <name evidence="6 8" type="primary">ruvA</name>
    <name evidence="8" type="ORF">J3U88_01765</name>
</gene>
<dbReference type="GO" id="GO:0005524">
    <property type="term" value="F:ATP binding"/>
    <property type="evidence" value="ECO:0007669"/>
    <property type="project" value="InterPro"/>
</dbReference>
<evidence type="ECO:0000256" key="3">
    <source>
        <dbReference type="ARBA" id="ARBA00023125"/>
    </source>
</evidence>
<dbReference type="GO" id="GO:0006310">
    <property type="term" value="P:DNA recombination"/>
    <property type="evidence" value="ECO:0007669"/>
    <property type="project" value="UniProtKB-UniRule"/>
</dbReference>
<dbReference type="InterPro" id="IPR012340">
    <property type="entry name" value="NA-bd_OB-fold"/>
</dbReference>
<dbReference type="Gene3D" id="1.10.150.20">
    <property type="entry name" value="5' to 3' exonuclease, C-terminal subdomain"/>
    <property type="match status" value="1"/>
</dbReference>
<dbReference type="InterPro" id="IPR013849">
    <property type="entry name" value="DNA_helicase_Holl-junc_RuvA_I"/>
</dbReference>
<evidence type="ECO:0000256" key="1">
    <source>
        <dbReference type="ARBA" id="ARBA00022490"/>
    </source>
</evidence>
<keyword evidence="3 6" id="KW-0238">DNA-binding</keyword>
<dbReference type="GO" id="GO:0005737">
    <property type="term" value="C:cytoplasm"/>
    <property type="evidence" value="ECO:0007669"/>
    <property type="project" value="UniProtKB-SubCell"/>
</dbReference>
<protein>
    <recommendedName>
        <fullName evidence="6">Holliday junction branch migration complex subunit RuvA</fullName>
    </recommendedName>
</protein>
<dbReference type="InterPro" id="IPR000085">
    <property type="entry name" value="RuvA"/>
</dbReference>
<dbReference type="Proteomes" id="UP000664417">
    <property type="component" value="Unassembled WGS sequence"/>
</dbReference>
<reference evidence="8" key="1">
    <citation type="submission" date="2021-03" db="EMBL/GenBank/DDBJ databases">
        <authorList>
            <person name="Wang G."/>
        </authorList>
    </citation>
    <scope>NUCLEOTIDE SEQUENCE</scope>
    <source>
        <strain evidence="8">KCTC 12899</strain>
    </source>
</reference>
<evidence type="ECO:0000256" key="4">
    <source>
        <dbReference type="ARBA" id="ARBA00023172"/>
    </source>
</evidence>
<evidence type="ECO:0000256" key="6">
    <source>
        <dbReference type="HAMAP-Rule" id="MF_00031"/>
    </source>
</evidence>
<evidence type="ECO:0000313" key="8">
    <source>
        <dbReference type="EMBL" id="MBO1317168.1"/>
    </source>
</evidence>
<dbReference type="EMBL" id="JAFREP010000001">
    <property type="protein sequence ID" value="MBO1317168.1"/>
    <property type="molecule type" value="Genomic_DNA"/>
</dbReference>
<dbReference type="InterPro" id="IPR003583">
    <property type="entry name" value="Hlx-hairpin-Hlx_DNA-bd_motif"/>
</dbReference>
<feature type="domain" description="Helix-hairpin-helix DNA-binding motif class 1" evidence="7">
    <location>
        <begin position="107"/>
        <end position="126"/>
    </location>
</feature>
<dbReference type="CDD" id="cd14332">
    <property type="entry name" value="UBA_RuvA_C"/>
    <property type="match status" value="1"/>
</dbReference>
<dbReference type="RefSeq" id="WP_207856401.1">
    <property type="nucleotide sequence ID" value="NZ_JAFREP010000001.1"/>
</dbReference>
<proteinExistence type="inferred from homology"/>
<dbReference type="InterPro" id="IPR011114">
    <property type="entry name" value="RuvA_C"/>
</dbReference>
<dbReference type="AlphaFoldDB" id="A0A8J7QDN5"/>
<dbReference type="NCBIfam" id="TIGR00084">
    <property type="entry name" value="ruvA"/>
    <property type="match status" value="1"/>
</dbReference>
<dbReference type="GO" id="GO:0009378">
    <property type="term" value="F:four-way junction helicase activity"/>
    <property type="evidence" value="ECO:0007669"/>
    <property type="project" value="InterPro"/>
</dbReference>
<dbReference type="GO" id="GO:0009379">
    <property type="term" value="C:Holliday junction helicase complex"/>
    <property type="evidence" value="ECO:0007669"/>
    <property type="project" value="InterPro"/>
</dbReference>
<evidence type="ECO:0000259" key="7">
    <source>
        <dbReference type="SMART" id="SM00278"/>
    </source>
</evidence>
<dbReference type="GO" id="GO:0048476">
    <property type="term" value="C:Holliday junction resolvase complex"/>
    <property type="evidence" value="ECO:0007669"/>
    <property type="project" value="UniProtKB-UniRule"/>
</dbReference>
<dbReference type="SUPFAM" id="SSF50249">
    <property type="entry name" value="Nucleic acid-binding proteins"/>
    <property type="match status" value="1"/>
</dbReference>
<dbReference type="SMART" id="SM00278">
    <property type="entry name" value="HhH1"/>
    <property type="match status" value="2"/>
</dbReference>
<dbReference type="HAMAP" id="MF_00031">
    <property type="entry name" value="DNA_HJ_migration_RuvA"/>
    <property type="match status" value="1"/>
</dbReference>
<name>A0A8J7QDN5_9BACT</name>
<dbReference type="InterPro" id="IPR010994">
    <property type="entry name" value="RuvA_2-like"/>
</dbReference>
<evidence type="ECO:0000313" key="9">
    <source>
        <dbReference type="Proteomes" id="UP000664417"/>
    </source>
</evidence>
<feature type="region of interest" description="Domain III" evidence="6">
    <location>
        <begin position="150"/>
        <end position="201"/>
    </location>
</feature>
<dbReference type="Gene3D" id="2.40.50.140">
    <property type="entry name" value="Nucleic acid-binding proteins"/>
    <property type="match status" value="1"/>
</dbReference>
<comment type="similarity">
    <text evidence="6">Belongs to the RuvA family.</text>
</comment>
<comment type="caution">
    <text evidence="8">The sequence shown here is derived from an EMBL/GenBank/DDBJ whole genome shotgun (WGS) entry which is preliminary data.</text>
</comment>
<dbReference type="GO" id="GO:0006281">
    <property type="term" value="P:DNA repair"/>
    <property type="evidence" value="ECO:0007669"/>
    <property type="project" value="UniProtKB-UniRule"/>
</dbReference>
<keyword evidence="5 6" id="KW-0234">DNA repair</keyword>
<dbReference type="SUPFAM" id="SSF47781">
    <property type="entry name" value="RuvA domain 2-like"/>
    <property type="match status" value="1"/>
</dbReference>
<dbReference type="Pfam" id="PF14520">
    <property type="entry name" value="HHH_5"/>
    <property type="match status" value="1"/>
</dbReference>
<comment type="caution">
    <text evidence="6">Lacks conserved residue(s) required for the propagation of feature annotation.</text>
</comment>
<sequence length="201" mass="21763">MIGYLKGRLKAAEDGHLLLEVAGVGYEVFVGVVDPYMPRLGAACELWIHTHVREDQLALFGFADAAAKKIFLLLLGVSGVGPKLAMAVVATLSARELFDAVHLGNLKALTAVPGVGKKVAERLTLELKDKMMPVMQQGGALQAGLPQEGREWHDLMDALSGLGFSDQKIRNVLKLARAEFAGQSVEINQLLKYSLQKIKQC</sequence>
<organism evidence="8 9">
    <name type="scientific">Acanthopleuribacter pedis</name>
    <dbReference type="NCBI Taxonomy" id="442870"/>
    <lineage>
        <taxon>Bacteria</taxon>
        <taxon>Pseudomonadati</taxon>
        <taxon>Acidobacteriota</taxon>
        <taxon>Holophagae</taxon>
        <taxon>Acanthopleuribacterales</taxon>
        <taxon>Acanthopleuribacteraceae</taxon>
        <taxon>Acanthopleuribacter</taxon>
    </lineage>
</organism>
<comment type="subunit">
    <text evidence="6">Homotetramer. Forms an RuvA(8)-RuvB(12)-Holliday junction (HJ) complex. HJ DNA is sandwiched between 2 RuvA tetramers; dsDNA enters through RuvA and exits via RuvB. An RuvB hexamer assembles on each DNA strand where it exits the tetramer. Each RuvB hexamer is contacted by two RuvA subunits (via domain III) on 2 adjacent RuvB subunits; this complex drives branch migration. In the full resolvosome a probable DNA-RuvA(4)-RuvB(12)-RuvC(2) complex forms which resolves the HJ.</text>
</comment>
<comment type="domain">
    <text evidence="6">Has three domains with a flexible linker between the domains II and III and assumes an 'L' shape. Domain III is highly mobile and contacts RuvB.</text>
</comment>
<dbReference type="Pfam" id="PF01330">
    <property type="entry name" value="RuvA_N"/>
    <property type="match status" value="1"/>
</dbReference>